<protein>
    <submittedName>
        <fullName evidence="2">Cobalamin biosynthesis protein CbiG</fullName>
    </submittedName>
</protein>
<dbReference type="Proteomes" id="UP000540412">
    <property type="component" value="Unassembled WGS sequence"/>
</dbReference>
<dbReference type="SUPFAM" id="SSF159664">
    <property type="entry name" value="CobE/GbiG C-terminal domain-like"/>
    <property type="match status" value="1"/>
</dbReference>
<keyword evidence="3" id="KW-1185">Reference proteome</keyword>
<dbReference type="GO" id="GO:0009236">
    <property type="term" value="P:cobalamin biosynthetic process"/>
    <property type="evidence" value="ECO:0007669"/>
    <property type="project" value="InterPro"/>
</dbReference>
<dbReference type="EMBL" id="JACHIT010000001">
    <property type="protein sequence ID" value="MBB5911501.1"/>
    <property type="molecule type" value="Genomic_DNA"/>
</dbReference>
<evidence type="ECO:0000313" key="3">
    <source>
        <dbReference type="Proteomes" id="UP000540412"/>
    </source>
</evidence>
<accession>A0A7W9P8L1</accession>
<evidence type="ECO:0000259" key="1">
    <source>
        <dbReference type="Pfam" id="PF01890"/>
    </source>
</evidence>
<dbReference type="InterPro" id="IPR052553">
    <property type="entry name" value="CbiG_hydrolase"/>
</dbReference>
<proteinExistence type="predicted"/>
<dbReference type="InterPro" id="IPR036518">
    <property type="entry name" value="CobE/GbiG_C_sf"/>
</dbReference>
<evidence type="ECO:0000313" key="2">
    <source>
        <dbReference type="EMBL" id="MBB5911501.1"/>
    </source>
</evidence>
<sequence length="123" mass="12230">MSGAEFVAGIGFRPGVEAASIVAAVRKALGDREFRCLATVDRRAEEPGLLAAAAELGVPVVAFPAEELSAVEVPNPAARTTAAIGTPSVAEAAALCASAGGHLVVPKRVIGGVTVAVARCGVR</sequence>
<dbReference type="PANTHER" id="PTHR37477:SF1">
    <property type="entry name" value="COBALT-PRECORRIN-5A HYDROLASE"/>
    <property type="match status" value="1"/>
</dbReference>
<feature type="domain" description="CobE/GbiG C-terminal" evidence="1">
    <location>
        <begin position="7"/>
        <end position="118"/>
    </location>
</feature>
<dbReference type="Pfam" id="PF01890">
    <property type="entry name" value="CbiG_C"/>
    <property type="match status" value="1"/>
</dbReference>
<dbReference type="Gene3D" id="3.30.420.180">
    <property type="entry name" value="CobE/GbiG C-terminal domain"/>
    <property type="match status" value="1"/>
</dbReference>
<dbReference type="PANTHER" id="PTHR37477">
    <property type="entry name" value="COBALT-PRECORRIN-5A HYDROLASE"/>
    <property type="match status" value="1"/>
</dbReference>
<dbReference type="RefSeq" id="WP_246829577.1">
    <property type="nucleotide sequence ID" value="NZ_JACHIT010000001.1"/>
</dbReference>
<gene>
    <name evidence="2" type="ORF">BJY24_000368</name>
</gene>
<dbReference type="InterPro" id="IPR002750">
    <property type="entry name" value="CobE/GbiG_C"/>
</dbReference>
<dbReference type="AlphaFoldDB" id="A0A7W9P8L1"/>
<organism evidence="2 3">
    <name type="scientific">Nocardia transvalensis</name>
    <dbReference type="NCBI Taxonomy" id="37333"/>
    <lineage>
        <taxon>Bacteria</taxon>
        <taxon>Bacillati</taxon>
        <taxon>Actinomycetota</taxon>
        <taxon>Actinomycetes</taxon>
        <taxon>Mycobacteriales</taxon>
        <taxon>Nocardiaceae</taxon>
        <taxon>Nocardia</taxon>
    </lineage>
</organism>
<reference evidence="2 3" key="1">
    <citation type="submission" date="2020-08" db="EMBL/GenBank/DDBJ databases">
        <title>Sequencing the genomes of 1000 actinobacteria strains.</title>
        <authorList>
            <person name="Klenk H.-P."/>
        </authorList>
    </citation>
    <scope>NUCLEOTIDE SEQUENCE [LARGE SCALE GENOMIC DNA]</scope>
    <source>
        <strain evidence="2 3">DSM 43582</strain>
    </source>
</reference>
<name>A0A7W9P8L1_9NOCA</name>
<comment type="caution">
    <text evidence="2">The sequence shown here is derived from an EMBL/GenBank/DDBJ whole genome shotgun (WGS) entry which is preliminary data.</text>
</comment>